<dbReference type="InterPro" id="IPR055066">
    <property type="entry name" value="AASDHPPT_N"/>
</dbReference>
<feature type="domain" description="4'-phosphopantetheinyl transferase" evidence="6">
    <location>
        <begin position="75"/>
        <end position="176"/>
    </location>
</feature>
<comment type="cofactor">
    <cofactor evidence="1">
        <name>Mg(2+)</name>
        <dbReference type="ChEBI" id="CHEBI:18420"/>
    </cofactor>
</comment>
<dbReference type="OrthoDB" id="9808281at2"/>
<proteinExistence type="inferred from homology"/>
<dbReference type="GO" id="GO:0005829">
    <property type="term" value="C:cytosol"/>
    <property type="evidence" value="ECO:0007669"/>
    <property type="project" value="TreeGrafter"/>
</dbReference>
<keyword evidence="4" id="KW-0479">Metal-binding</keyword>
<name>A0A5B8NIN9_9CHRO</name>
<evidence type="ECO:0000256" key="3">
    <source>
        <dbReference type="ARBA" id="ARBA00022679"/>
    </source>
</evidence>
<evidence type="ECO:0000313" key="9">
    <source>
        <dbReference type="Proteomes" id="UP000318453"/>
    </source>
</evidence>
<evidence type="ECO:0000256" key="2">
    <source>
        <dbReference type="ARBA" id="ARBA00010990"/>
    </source>
</evidence>
<evidence type="ECO:0000256" key="5">
    <source>
        <dbReference type="ARBA" id="ARBA00022842"/>
    </source>
</evidence>
<dbReference type="Gene3D" id="3.90.470.20">
    <property type="entry name" value="4'-phosphopantetheinyl transferase domain"/>
    <property type="match status" value="2"/>
</dbReference>
<keyword evidence="9" id="KW-1185">Reference proteome</keyword>
<dbReference type="GO" id="GO:0008897">
    <property type="term" value="F:holo-[acyl-carrier-protein] synthase activity"/>
    <property type="evidence" value="ECO:0007669"/>
    <property type="project" value="InterPro"/>
</dbReference>
<dbReference type="InterPro" id="IPR037143">
    <property type="entry name" value="4-PPantetheinyl_Trfase_dom_sf"/>
</dbReference>
<feature type="domain" description="4'-phosphopantetheinyl transferase N-terminal" evidence="7">
    <location>
        <begin position="7"/>
        <end position="63"/>
    </location>
</feature>
<dbReference type="Pfam" id="PF22624">
    <property type="entry name" value="AASDHPPT_N"/>
    <property type="match status" value="1"/>
</dbReference>
<protein>
    <submittedName>
        <fullName evidence="8">4'-phosphopantetheinyl transferase superfamily protein</fullName>
    </submittedName>
</protein>
<evidence type="ECO:0000259" key="7">
    <source>
        <dbReference type="Pfam" id="PF22624"/>
    </source>
</evidence>
<accession>A0A5B8NIN9</accession>
<dbReference type="InterPro" id="IPR008278">
    <property type="entry name" value="4-PPantetheinyl_Trfase_dom"/>
</dbReference>
<dbReference type="SUPFAM" id="SSF56214">
    <property type="entry name" value="4'-phosphopantetheinyl transferase"/>
    <property type="match status" value="2"/>
</dbReference>
<dbReference type="PANTHER" id="PTHR12215:SF10">
    <property type="entry name" value="L-AMINOADIPATE-SEMIALDEHYDE DEHYDROGENASE-PHOSPHOPANTETHEINYL TRANSFERASE"/>
    <property type="match status" value="1"/>
</dbReference>
<sequence>MVKPEHQTRFIAGRGILRYLIGNYLNLEPQKVEFTYRDRGKPILTENNTSPPLQFNVSHSHNLGLYAFAYSDYEIGIDVELMRPVSNVLSLAKRFFTEKEASYLESLSSPEQIETFFQFWTAKEAYLKATGEGLAGLENIEVMVSSSHSKQVEVSYSNQPVTLLSLALTDNFVATVACLGDECFKFDSLNTQQSEKMLPLLPSDACHYLQLIVTDLDR</sequence>
<dbReference type="RefSeq" id="WP_146294712.1">
    <property type="nucleotide sequence ID" value="NZ_CP042326.1"/>
</dbReference>
<dbReference type="GO" id="GO:0000287">
    <property type="term" value="F:magnesium ion binding"/>
    <property type="evidence" value="ECO:0007669"/>
    <property type="project" value="InterPro"/>
</dbReference>
<dbReference type="AlphaFoldDB" id="A0A5B8NIN9"/>
<dbReference type="GO" id="GO:0019878">
    <property type="term" value="P:lysine biosynthetic process via aminoadipic acid"/>
    <property type="evidence" value="ECO:0007669"/>
    <property type="project" value="TreeGrafter"/>
</dbReference>
<keyword evidence="5" id="KW-0460">Magnesium</keyword>
<dbReference type="InterPro" id="IPR004568">
    <property type="entry name" value="Ppantetheine-prot_Trfase_dom"/>
</dbReference>
<dbReference type="Proteomes" id="UP000318453">
    <property type="component" value="Chromosome"/>
</dbReference>
<organism evidence="8 9">
    <name type="scientific">Euhalothece natronophila Z-M001</name>
    <dbReference type="NCBI Taxonomy" id="522448"/>
    <lineage>
        <taxon>Bacteria</taxon>
        <taxon>Bacillati</taxon>
        <taxon>Cyanobacteriota</taxon>
        <taxon>Cyanophyceae</taxon>
        <taxon>Oscillatoriophycideae</taxon>
        <taxon>Chroococcales</taxon>
        <taxon>Halothecacae</taxon>
        <taxon>Halothece cluster</taxon>
        <taxon>Euhalothece</taxon>
    </lineage>
</organism>
<dbReference type="GO" id="GO:0006633">
    <property type="term" value="P:fatty acid biosynthetic process"/>
    <property type="evidence" value="ECO:0007669"/>
    <property type="project" value="InterPro"/>
</dbReference>
<dbReference type="PANTHER" id="PTHR12215">
    <property type="entry name" value="PHOSPHOPANTETHEINE TRANSFERASE"/>
    <property type="match status" value="1"/>
</dbReference>
<reference evidence="8" key="1">
    <citation type="submission" date="2019-08" db="EMBL/GenBank/DDBJ databases">
        <title>Carotenoids and Carotenoid Binding Proteins in the Halophilic Cyanobacterium Euhalothece sp. ZM00.</title>
        <authorList>
            <person name="Cho S.M."/>
            <person name="Song J.Y."/>
            <person name="Park Y.-I."/>
        </authorList>
    </citation>
    <scope>NUCLEOTIDE SEQUENCE [LARGE SCALE GENOMIC DNA]</scope>
    <source>
        <strain evidence="8">Z-M001</strain>
    </source>
</reference>
<dbReference type="KEGG" id="enn:FRE64_03620"/>
<dbReference type="NCBIfam" id="TIGR00556">
    <property type="entry name" value="pantethn_trn"/>
    <property type="match status" value="1"/>
</dbReference>
<comment type="similarity">
    <text evidence="2">Belongs to the P-Pant transferase superfamily. Gsp/Sfp/HetI/AcpT family.</text>
</comment>
<evidence type="ECO:0000313" key="8">
    <source>
        <dbReference type="EMBL" id="QDZ39103.1"/>
    </source>
</evidence>
<keyword evidence="3 8" id="KW-0808">Transferase</keyword>
<evidence type="ECO:0000259" key="6">
    <source>
        <dbReference type="Pfam" id="PF01648"/>
    </source>
</evidence>
<gene>
    <name evidence="8" type="ORF">FRE64_03620</name>
</gene>
<dbReference type="InterPro" id="IPR050559">
    <property type="entry name" value="P-Pant_transferase_sf"/>
</dbReference>
<evidence type="ECO:0000256" key="4">
    <source>
        <dbReference type="ARBA" id="ARBA00022723"/>
    </source>
</evidence>
<evidence type="ECO:0000256" key="1">
    <source>
        <dbReference type="ARBA" id="ARBA00001946"/>
    </source>
</evidence>
<dbReference type="EMBL" id="CP042326">
    <property type="protein sequence ID" value="QDZ39103.1"/>
    <property type="molecule type" value="Genomic_DNA"/>
</dbReference>
<dbReference type="Pfam" id="PF01648">
    <property type="entry name" value="ACPS"/>
    <property type="match status" value="1"/>
</dbReference>